<keyword evidence="3" id="KW-1185">Reference proteome</keyword>
<organism evidence="2 3">
    <name type="scientific">Falsiroseomonas tokyonensis</name>
    <dbReference type="NCBI Taxonomy" id="430521"/>
    <lineage>
        <taxon>Bacteria</taxon>
        <taxon>Pseudomonadati</taxon>
        <taxon>Pseudomonadota</taxon>
        <taxon>Alphaproteobacteria</taxon>
        <taxon>Acetobacterales</taxon>
        <taxon>Roseomonadaceae</taxon>
        <taxon>Falsiroseomonas</taxon>
    </lineage>
</organism>
<gene>
    <name evidence="2" type="ORF">ACFOD3_24945</name>
</gene>
<sequence>MRAAAILLLLLTLAAGAAAGLLYLQRIRRPWLTRAHLILALAGSALVLVLVVTAPRGASPPDALPPLLLGLALAAGWGAPRLLGRGHAGARLGLAAHVLLGLAGFLVLLAWARGA</sequence>
<dbReference type="Proteomes" id="UP001595420">
    <property type="component" value="Unassembled WGS sequence"/>
</dbReference>
<name>A0ABV7C2E3_9PROT</name>
<protein>
    <submittedName>
        <fullName evidence="2">Uncharacterized protein</fullName>
    </submittedName>
</protein>
<dbReference type="EMBL" id="JBHRSB010000009">
    <property type="protein sequence ID" value="MFC3003166.1"/>
    <property type="molecule type" value="Genomic_DNA"/>
</dbReference>
<proteinExistence type="predicted"/>
<keyword evidence="1" id="KW-0812">Transmembrane</keyword>
<evidence type="ECO:0000256" key="1">
    <source>
        <dbReference type="SAM" id="Phobius"/>
    </source>
</evidence>
<feature type="transmembrane region" description="Helical" evidence="1">
    <location>
        <begin position="63"/>
        <end position="80"/>
    </location>
</feature>
<feature type="transmembrane region" description="Helical" evidence="1">
    <location>
        <begin position="92"/>
        <end position="112"/>
    </location>
</feature>
<keyword evidence="1" id="KW-0472">Membrane</keyword>
<accession>A0ABV7C2E3</accession>
<comment type="caution">
    <text evidence="2">The sequence shown here is derived from an EMBL/GenBank/DDBJ whole genome shotgun (WGS) entry which is preliminary data.</text>
</comment>
<evidence type="ECO:0000313" key="3">
    <source>
        <dbReference type="Proteomes" id="UP001595420"/>
    </source>
</evidence>
<feature type="transmembrane region" description="Helical" evidence="1">
    <location>
        <begin position="35"/>
        <end position="54"/>
    </location>
</feature>
<evidence type="ECO:0000313" key="2">
    <source>
        <dbReference type="EMBL" id="MFC3003166.1"/>
    </source>
</evidence>
<dbReference type="RefSeq" id="WP_216839602.1">
    <property type="nucleotide sequence ID" value="NZ_JAFNJS010000009.1"/>
</dbReference>
<keyword evidence="1" id="KW-1133">Transmembrane helix</keyword>
<reference evidence="3" key="1">
    <citation type="journal article" date="2019" name="Int. J. Syst. Evol. Microbiol.">
        <title>The Global Catalogue of Microorganisms (GCM) 10K type strain sequencing project: providing services to taxonomists for standard genome sequencing and annotation.</title>
        <authorList>
            <consortium name="The Broad Institute Genomics Platform"/>
            <consortium name="The Broad Institute Genome Sequencing Center for Infectious Disease"/>
            <person name="Wu L."/>
            <person name="Ma J."/>
        </authorList>
    </citation>
    <scope>NUCLEOTIDE SEQUENCE [LARGE SCALE GENOMIC DNA]</scope>
    <source>
        <strain evidence="3">CGMCC 1.16855</strain>
    </source>
</reference>